<dbReference type="SUPFAM" id="SSF46785">
    <property type="entry name" value="Winged helix' DNA-binding domain"/>
    <property type="match status" value="1"/>
</dbReference>
<dbReference type="CDD" id="cd00038">
    <property type="entry name" value="CAP_ED"/>
    <property type="match status" value="1"/>
</dbReference>
<dbReference type="SUPFAM" id="SSF51206">
    <property type="entry name" value="cAMP-binding domain-like"/>
    <property type="match status" value="1"/>
</dbReference>
<dbReference type="PROSITE" id="PS51063">
    <property type="entry name" value="HTH_CRP_2"/>
    <property type="match status" value="1"/>
</dbReference>
<dbReference type="PROSITE" id="PS50042">
    <property type="entry name" value="CNMP_BINDING_3"/>
    <property type="match status" value="1"/>
</dbReference>
<name>L0KAU1_HALHC</name>
<evidence type="ECO:0000259" key="4">
    <source>
        <dbReference type="PROSITE" id="PS50042"/>
    </source>
</evidence>
<keyword evidence="7" id="KW-1185">Reference proteome</keyword>
<dbReference type="eggNOG" id="COG0664">
    <property type="taxonomic scope" value="Bacteria"/>
</dbReference>
<evidence type="ECO:0000256" key="1">
    <source>
        <dbReference type="ARBA" id="ARBA00023015"/>
    </source>
</evidence>
<dbReference type="GO" id="GO:0005829">
    <property type="term" value="C:cytosol"/>
    <property type="evidence" value="ECO:0007669"/>
    <property type="project" value="TreeGrafter"/>
</dbReference>
<keyword evidence="3" id="KW-0804">Transcription</keyword>
<dbReference type="InterPro" id="IPR036388">
    <property type="entry name" value="WH-like_DNA-bd_sf"/>
</dbReference>
<dbReference type="PANTHER" id="PTHR24567:SF26">
    <property type="entry name" value="REGULATORY PROTEIN YEIL"/>
    <property type="match status" value="1"/>
</dbReference>
<dbReference type="InterPro" id="IPR036390">
    <property type="entry name" value="WH_DNA-bd_sf"/>
</dbReference>
<organism evidence="6 7">
    <name type="scientific">Halobacteroides halobius (strain ATCC 35273 / DSM 5150 / MD-1)</name>
    <dbReference type="NCBI Taxonomy" id="748449"/>
    <lineage>
        <taxon>Bacteria</taxon>
        <taxon>Bacillati</taxon>
        <taxon>Bacillota</taxon>
        <taxon>Clostridia</taxon>
        <taxon>Halanaerobiales</taxon>
        <taxon>Halobacteroidaceae</taxon>
        <taxon>Halobacteroides</taxon>
    </lineage>
</organism>
<gene>
    <name evidence="6" type="ordered locus">Halha_1262</name>
</gene>
<dbReference type="InterPro" id="IPR012318">
    <property type="entry name" value="HTH_CRP"/>
</dbReference>
<dbReference type="PANTHER" id="PTHR24567">
    <property type="entry name" value="CRP FAMILY TRANSCRIPTIONAL REGULATORY PROTEIN"/>
    <property type="match status" value="1"/>
</dbReference>
<dbReference type="Gene3D" id="2.60.120.10">
    <property type="entry name" value="Jelly Rolls"/>
    <property type="match status" value="1"/>
</dbReference>
<feature type="domain" description="Cyclic nucleotide-binding" evidence="4">
    <location>
        <begin position="11"/>
        <end position="131"/>
    </location>
</feature>
<dbReference type="RefSeq" id="WP_015326930.1">
    <property type="nucleotide sequence ID" value="NC_019978.1"/>
</dbReference>
<dbReference type="KEGG" id="hhl:Halha_1262"/>
<dbReference type="Gene3D" id="1.10.10.10">
    <property type="entry name" value="Winged helix-like DNA-binding domain superfamily/Winged helix DNA-binding domain"/>
    <property type="match status" value="1"/>
</dbReference>
<dbReference type="InterPro" id="IPR000595">
    <property type="entry name" value="cNMP-bd_dom"/>
</dbReference>
<dbReference type="PRINTS" id="PR00034">
    <property type="entry name" value="HTHCRP"/>
</dbReference>
<evidence type="ECO:0000259" key="5">
    <source>
        <dbReference type="PROSITE" id="PS51063"/>
    </source>
</evidence>
<dbReference type="InterPro" id="IPR050397">
    <property type="entry name" value="Env_Response_Regulators"/>
</dbReference>
<dbReference type="GO" id="GO:0003700">
    <property type="term" value="F:DNA-binding transcription factor activity"/>
    <property type="evidence" value="ECO:0007669"/>
    <property type="project" value="TreeGrafter"/>
</dbReference>
<dbReference type="HOGENOM" id="CLU_075053_3_2_9"/>
<dbReference type="EMBL" id="CP003359">
    <property type="protein sequence ID" value="AGB41208.1"/>
    <property type="molecule type" value="Genomic_DNA"/>
</dbReference>
<feature type="domain" description="HTH crp-type" evidence="5">
    <location>
        <begin position="145"/>
        <end position="218"/>
    </location>
</feature>
<dbReference type="Pfam" id="PF00027">
    <property type="entry name" value="cNMP_binding"/>
    <property type="match status" value="1"/>
</dbReference>
<dbReference type="InterPro" id="IPR014710">
    <property type="entry name" value="RmlC-like_jellyroll"/>
</dbReference>
<protein>
    <submittedName>
        <fullName evidence="6">cAMP-binding protein</fullName>
    </submittedName>
</protein>
<accession>L0KAU1</accession>
<proteinExistence type="predicted"/>
<dbReference type="SMART" id="SM00419">
    <property type="entry name" value="HTH_CRP"/>
    <property type="match status" value="1"/>
</dbReference>
<dbReference type="SMART" id="SM00100">
    <property type="entry name" value="cNMP"/>
    <property type="match status" value="1"/>
</dbReference>
<keyword evidence="2" id="KW-0238">DNA-binding</keyword>
<dbReference type="GO" id="GO:0003677">
    <property type="term" value="F:DNA binding"/>
    <property type="evidence" value="ECO:0007669"/>
    <property type="project" value="UniProtKB-KW"/>
</dbReference>
<evidence type="ECO:0000313" key="7">
    <source>
        <dbReference type="Proteomes" id="UP000010880"/>
    </source>
</evidence>
<dbReference type="InterPro" id="IPR018490">
    <property type="entry name" value="cNMP-bd_dom_sf"/>
</dbReference>
<dbReference type="AlphaFoldDB" id="L0KAU1"/>
<evidence type="ECO:0000256" key="3">
    <source>
        <dbReference type="ARBA" id="ARBA00023163"/>
    </source>
</evidence>
<dbReference type="Proteomes" id="UP000010880">
    <property type="component" value="Chromosome"/>
</dbReference>
<dbReference type="OrthoDB" id="9798104at2"/>
<evidence type="ECO:0000313" key="6">
    <source>
        <dbReference type="EMBL" id="AGB41208.1"/>
    </source>
</evidence>
<sequence>MKEQLLKQSSYFAALTDQELAKIKEIMFTRQYQEGEFIFFEGEVGEGLFFIKSGKVKLTKMIESGKEQILNIFKAGDMFAEVVLFDQGKYPATAVVIDDSEIGVISKEDMEEIMRNYPEITIKILRVMGKRLRRAQERIRNLGLKNTKSRTASILVHLAQEHGWDNKNKTSISLSLSQQDLAGLIGSSRETISRVLSKLKKEDLVDVSREKIVIKDLIGLKKII</sequence>
<dbReference type="Pfam" id="PF13545">
    <property type="entry name" value="HTH_Crp_2"/>
    <property type="match status" value="1"/>
</dbReference>
<dbReference type="STRING" id="748449.Halha_1262"/>
<evidence type="ECO:0000256" key="2">
    <source>
        <dbReference type="ARBA" id="ARBA00023125"/>
    </source>
</evidence>
<reference evidence="7" key="1">
    <citation type="submission" date="2012-02" db="EMBL/GenBank/DDBJ databases">
        <title>The complete genome of Halobacteroides halobius DSM 5150.</title>
        <authorList>
            <person name="Lucas S."/>
            <person name="Copeland A."/>
            <person name="Lapidus A."/>
            <person name="Glavina del Rio T."/>
            <person name="Dalin E."/>
            <person name="Tice H."/>
            <person name="Bruce D."/>
            <person name="Goodwin L."/>
            <person name="Pitluck S."/>
            <person name="Peters L."/>
            <person name="Mikhailova N."/>
            <person name="Gu W."/>
            <person name="Kyrpides N."/>
            <person name="Mavromatis K."/>
            <person name="Ivanova N."/>
            <person name="Brettin T."/>
            <person name="Detter J.C."/>
            <person name="Han C."/>
            <person name="Larimer F."/>
            <person name="Land M."/>
            <person name="Hauser L."/>
            <person name="Markowitz V."/>
            <person name="Cheng J.-F."/>
            <person name="Hugenholtz P."/>
            <person name="Woyke T."/>
            <person name="Wu D."/>
            <person name="Tindall B."/>
            <person name="Pomrenke H."/>
            <person name="Brambilla E."/>
            <person name="Klenk H.-P."/>
            <person name="Eisen J.A."/>
        </authorList>
    </citation>
    <scope>NUCLEOTIDE SEQUENCE [LARGE SCALE GENOMIC DNA]</scope>
    <source>
        <strain evidence="7">ATCC 35273 / DSM 5150 / MD-1</strain>
    </source>
</reference>
<keyword evidence="1" id="KW-0805">Transcription regulation</keyword>